<dbReference type="Pfam" id="PF03060">
    <property type="entry name" value="NMO"/>
    <property type="match status" value="1"/>
</dbReference>
<dbReference type="GO" id="GO:0018580">
    <property type="term" value="F:nitronate monooxygenase activity"/>
    <property type="evidence" value="ECO:0007669"/>
    <property type="project" value="UniProtKB-EC"/>
</dbReference>
<evidence type="ECO:0000256" key="1">
    <source>
        <dbReference type="ARBA" id="ARBA00022630"/>
    </source>
</evidence>
<dbReference type="InterPro" id="IPR004136">
    <property type="entry name" value="NMO"/>
</dbReference>
<dbReference type="PANTHER" id="PTHR32332">
    <property type="entry name" value="2-NITROPROPANE DIOXYGENASE"/>
    <property type="match status" value="1"/>
</dbReference>
<dbReference type="AlphaFoldDB" id="A0A0S3PVJ9"/>
<dbReference type="PANTHER" id="PTHR32332:SF38">
    <property type="entry name" value="MONOOXYGENASE RV1533-RELATED"/>
    <property type="match status" value="1"/>
</dbReference>
<gene>
    <name evidence="4" type="ORF">GJW-30_1_02510</name>
</gene>
<dbReference type="SUPFAM" id="SSF51412">
    <property type="entry name" value="Inosine monophosphate dehydrogenase (IMPDH)"/>
    <property type="match status" value="1"/>
</dbReference>
<dbReference type="RefSeq" id="WP_096355794.1">
    <property type="nucleotide sequence ID" value="NZ_AP014946.1"/>
</dbReference>
<keyword evidence="3 4" id="KW-0560">Oxidoreductase</keyword>
<dbReference type="EMBL" id="AP014946">
    <property type="protein sequence ID" value="BAT59975.1"/>
    <property type="molecule type" value="Genomic_DNA"/>
</dbReference>
<evidence type="ECO:0000313" key="5">
    <source>
        <dbReference type="Proteomes" id="UP000236884"/>
    </source>
</evidence>
<organism evidence="4 5">
    <name type="scientific">Variibacter gotjawalensis</name>
    <dbReference type="NCBI Taxonomy" id="1333996"/>
    <lineage>
        <taxon>Bacteria</taxon>
        <taxon>Pseudomonadati</taxon>
        <taxon>Pseudomonadota</taxon>
        <taxon>Alphaproteobacteria</taxon>
        <taxon>Hyphomicrobiales</taxon>
        <taxon>Nitrobacteraceae</taxon>
        <taxon>Variibacter</taxon>
    </lineage>
</organism>
<dbReference type="Proteomes" id="UP000236884">
    <property type="component" value="Chromosome"/>
</dbReference>
<dbReference type="EC" id="1.13.12.16" evidence="4"/>
<dbReference type="InterPro" id="IPR013785">
    <property type="entry name" value="Aldolase_TIM"/>
</dbReference>
<dbReference type="CDD" id="cd04730">
    <property type="entry name" value="NPD_like"/>
    <property type="match status" value="1"/>
</dbReference>
<keyword evidence="4" id="KW-0503">Monooxygenase</keyword>
<dbReference type="Gene3D" id="3.20.20.70">
    <property type="entry name" value="Aldolase class I"/>
    <property type="match status" value="1"/>
</dbReference>
<keyword evidence="1" id="KW-0285">Flavoprotein</keyword>
<proteinExistence type="predicted"/>
<name>A0A0S3PVJ9_9BRAD</name>
<sequence length="371" mass="40489">MRTKMCEMFGIDLPIFAFSHCRDVVAAVSKAGGLGVLGCAYYTPERLREELQWIDRHVDGKPYGVDVLLPAKYEKIAKRSITAADLPPEQTDYLRAYLDAHGIPPLPPGAAEELIKDEIEKINFTREQAERLIETALEFPIKLVVNALGAPPREMVESLQARGIRVGGMVGSVEHASKHVQAGVDLIIAQGMEAGGHTGDVTSMILWPQVVDAVAPIPVLAAGGIGRGRQMAAALALGAEGIWCGSIWLGTTESDLTADMKAQLFKAKTRDAYQSFARTGKQCRILKSKLTEAWDQPDAPSTAPLPLQTAVMAESRLRIERARAVDWLTCPVGQIVGEMNESQSTRQVVYTMLDEFVDTMQRMDALMTEAD</sequence>
<dbReference type="OrthoDB" id="7165168at2"/>
<evidence type="ECO:0000313" key="4">
    <source>
        <dbReference type="EMBL" id="BAT59975.1"/>
    </source>
</evidence>
<accession>A0A0S3PVJ9</accession>
<protein>
    <submittedName>
        <fullName evidence="4">Nitronate monooxygenase</fullName>
        <ecNumber evidence="4">1.13.12.16</ecNumber>
    </submittedName>
</protein>
<evidence type="ECO:0000256" key="3">
    <source>
        <dbReference type="ARBA" id="ARBA00023002"/>
    </source>
</evidence>
<keyword evidence="5" id="KW-1185">Reference proteome</keyword>
<dbReference type="KEGG" id="vgo:GJW-30_1_02510"/>
<evidence type="ECO:0000256" key="2">
    <source>
        <dbReference type="ARBA" id="ARBA00022643"/>
    </source>
</evidence>
<reference evidence="4 5" key="1">
    <citation type="submission" date="2015-08" db="EMBL/GenBank/DDBJ databases">
        <title>Investigation of the bacterial diversity of lava forest soil.</title>
        <authorList>
            <person name="Lee J.S."/>
        </authorList>
    </citation>
    <scope>NUCLEOTIDE SEQUENCE [LARGE SCALE GENOMIC DNA]</scope>
    <source>
        <strain evidence="4 5">GJW-30</strain>
    </source>
</reference>
<keyword evidence="2" id="KW-0288">FMN</keyword>